<dbReference type="PANTHER" id="PTHR48070">
    <property type="entry name" value="ESTERASE OVCA2"/>
    <property type="match status" value="1"/>
</dbReference>
<evidence type="ECO:0000256" key="1">
    <source>
        <dbReference type="ARBA" id="ARBA00022801"/>
    </source>
</evidence>
<gene>
    <name evidence="3" type="ORF">ACN42_g2414</name>
</gene>
<dbReference type="GO" id="GO:0017000">
    <property type="term" value="P:antibiotic biosynthetic process"/>
    <property type="evidence" value="ECO:0007669"/>
    <property type="project" value="UniProtKB-ARBA"/>
</dbReference>
<dbReference type="GO" id="GO:0005634">
    <property type="term" value="C:nucleus"/>
    <property type="evidence" value="ECO:0007669"/>
    <property type="project" value="TreeGrafter"/>
</dbReference>
<dbReference type="InterPro" id="IPR029058">
    <property type="entry name" value="AB_hydrolase_fold"/>
</dbReference>
<comment type="caution">
    <text evidence="3">The sequence shown here is derived from an EMBL/GenBank/DDBJ whole genome shotgun (WGS) entry which is preliminary data.</text>
</comment>
<evidence type="ECO:0000313" key="3">
    <source>
        <dbReference type="EMBL" id="KUM64684.1"/>
    </source>
</evidence>
<sequence length="239" mass="25812">MKILMIHGSRQSGELFRAKLQALDKLLHRALGPLKPGVELVYPTAPFALEPTSGTTSDLRNRHGAWSWFESESIDNLYPGLEGSLEYIASILKDSGPFDGIVGFSQGAAAAAMVASLLEGNRNDAFARFEAEGGIPYPACFAKLKHAPLKFVVSISGYVASHPDYRAFYDPAIRTPVLHFLGSMDTVVEESASMRLVGSCQEVGDEKKQIVIWHSGGHVVPSGKRELAAVAHFIKASVS</sequence>
<protein>
    <recommendedName>
        <fullName evidence="2">Serine hydrolase domain-containing protein</fullName>
    </recommendedName>
</protein>
<dbReference type="Proteomes" id="UP000055045">
    <property type="component" value="Unassembled WGS sequence"/>
</dbReference>
<dbReference type="AlphaFoldDB" id="A0A101MQ77"/>
<dbReference type="SUPFAM" id="SSF53474">
    <property type="entry name" value="alpha/beta-Hydrolases"/>
    <property type="match status" value="1"/>
</dbReference>
<feature type="domain" description="Serine hydrolase" evidence="2">
    <location>
        <begin position="1"/>
        <end position="228"/>
    </location>
</feature>
<reference evidence="3 4" key="1">
    <citation type="submission" date="2015-10" db="EMBL/GenBank/DDBJ databases">
        <title>Genome sequencing of Penicillium freii.</title>
        <authorList>
            <person name="Nguyen H.D."/>
            <person name="Visagie C.M."/>
            <person name="Seifert K.A."/>
        </authorList>
    </citation>
    <scope>NUCLEOTIDE SEQUENCE [LARGE SCALE GENOMIC DNA]</scope>
    <source>
        <strain evidence="3 4">DAOM 242723</strain>
    </source>
</reference>
<dbReference type="GO" id="GO:0005737">
    <property type="term" value="C:cytoplasm"/>
    <property type="evidence" value="ECO:0007669"/>
    <property type="project" value="TreeGrafter"/>
</dbReference>
<dbReference type="InterPro" id="IPR050593">
    <property type="entry name" value="LovG"/>
</dbReference>
<dbReference type="OrthoDB" id="2094269at2759"/>
<dbReference type="PANTHER" id="PTHR48070:SF6">
    <property type="entry name" value="ESTERASE OVCA2"/>
    <property type="match status" value="1"/>
</dbReference>
<proteinExistence type="predicted"/>
<dbReference type="EMBL" id="LLXE01000043">
    <property type="protein sequence ID" value="KUM64684.1"/>
    <property type="molecule type" value="Genomic_DNA"/>
</dbReference>
<keyword evidence="1" id="KW-0378">Hydrolase</keyword>
<name>A0A101MQ77_PENFR</name>
<dbReference type="GO" id="GO:0019748">
    <property type="term" value="P:secondary metabolic process"/>
    <property type="evidence" value="ECO:0007669"/>
    <property type="project" value="TreeGrafter"/>
</dbReference>
<accession>A0A101MQ77</accession>
<dbReference type="InterPro" id="IPR005645">
    <property type="entry name" value="FSH-like_dom"/>
</dbReference>
<dbReference type="Pfam" id="PF03959">
    <property type="entry name" value="FSH1"/>
    <property type="match status" value="1"/>
</dbReference>
<dbReference type="GO" id="GO:0016787">
    <property type="term" value="F:hydrolase activity"/>
    <property type="evidence" value="ECO:0007669"/>
    <property type="project" value="UniProtKB-KW"/>
</dbReference>
<dbReference type="Gene3D" id="3.40.50.1820">
    <property type="entry name" value="alpha/beta hydrolase"/>
    <property type="match status" value="1"/>
</dbReference>
<keyword evidence="4" id="KW-1185">Reference proteome</keyword>
<evidence type="ECO:0000313" key="4">
    <source>
        <dbReference type="Proteomes" id="UP000055045"/>
    </source>
</evidence>
<dbReference type="STRING" id="48697.A0A101MQ77"/>
<dbReference type="GO" id="GO:0072330">
    <property type="term" value="P:monocarboxylic acid biosynthetic process"/>
    <property type="evidence" value="ECO:0007669"/>
    <property type="project" value="UniProtKB-ARBA"/>
</dbReference>
<organism evidence="3 4">
    <name type="scientific">Penicillium freii</name>
    <dbReference type="NCBI Taxonomy" id="48697"/>
    <lineage>
        <taxon>Eukaryota</taxon>
        <taxon>Fungi</taxon>
        <taxon>Dikarya</taxon>
        <taxon>Ascomycota</taxon>
        <taxon>Pezizomycotina</taxon>
        <taxon>Eurotiomycetes</taxon>
        <taxon>Eurotiomycetidae</taxon>
        <taxon>Eurotiales</taxon>
        <taxon>Aspergillaceae</taxon>
        <taxon>Penicillium</taxon>
    </lineage>
</organism>
<evidence type="ECO:0000259" key="2">
    <source>
        <dbReference type="Pfam" id="PF03959"/>
    </source>
</evidence>